<feature type="domain" description="FtsX extracellular" evidence="2">
    <location>
        <begin position="32"/>
        <end position="120"/>
    </location>
</feature>
<dbReference type="EMBL" id="JBHSIU010000066">
    <property type="protein sequence ID" value="MFC5004912.1"/>
    <property type="molecule type" value="Genomic_DNA"/>
</dbReference>
<evidence type="ECO:0000259" key="2">
    <source>
        <dbReference type="Pfam" id="PF18075"/>
    </source>
</evidence>
<dbReference type="Gene3D" id="3.30.70.3040">
    <property type="match status" value="2"/>
</dbReference>
<evidence type="ECO:0000313" key="3">
    <source>
        <dbReference type="EMBL" id="MFC5004912.1"/>
    </source>
</evidence>
<dbReference type="Pfam" id="PF18075">
    <property type="entry name" value="FtsX_ECD"/>
    <property type="match status" value="2"/>
</dbReference>
<gene>
    <name evidence="3" type="ORF">ACFPIJ_44680</name>
</gene>
<comment type="caution">
    <text evidence="3">The sequence shown here is derived from an EMBL/GenBank/DDBJ whole genome shotgun (WGS) entry which is preliminary data.</text>
</comment>
<evidence type="ECO:0000313" key="4">
    <source>
        <dbReference type="Proteomes" id="UP001595912"/>
    </source>
</evidence>
<accession>A0ABV9W9P3</accession>
<keyword evidence="1" id="KW-0732">Signal</keyword>
<name>A0ABV9W9P3_9ACTN</name>
<sequence length="240" mass="25474">MFRSLATVVALALFASPLSGCTGDDPDPLPARISALLDRDADAQQAAIEARIRAVPAVTSVTFVSREAAWERFKQQFADAPDLIAGTKPDSLPASFEATVADGSVAEAVALVIGTFDGITDTTLRNGDGDVTKYEQIGVLVPLKSGVTDGQRAAVEQLIRGLPRTASIRYETGEQTKARLLQRCKGKGDLAASLEKVDASEIPASFRFRIGLHGGKIPQLADLQRLDGVEAMLFVPVEVI</sequence>
<organism evidence="3 4">
    <name type="scientific">Dactylosporangium cerinum</name>
    <dbReference type="NCBI Taxonomy" id="1434730"/>
    <lineage>
        <taxon>Bacteria</taxon>
        <taxon>Bacillati</taxon>
        <taxon>Actinomycetota</taxon>
        <taxon>Actinomycetes</taxon>
        <taxon>Micromonosporales</taxon>
        <taxon>Micromonosporaceae</taxon>
        <taxon>Dactylosporangium</taxon>
    </lineage>
</organism>
<feature type="chain" id="PRO_5046556809" evidence="1">
    <location>
        <begin position="21"/>
        <end position="240"/>
    </location>
</feature>
<evidence type="ECO:0000256" key="1">
    <source>
        <dbReference type="SAM" id="SignalP"/>
    </source>
</evidence>
<dbReference type="RefSeq" id="WP_380125228.1">
    <property type="nucleotide sequence ID" value="NZ_JBHSIU010000066.1"/>
</dbReference>
<feature type="signal peptide" evidence="1">
    <location>
        <begin position="1"/>
        <end position="20"/>
    </location>
</feature>
<proteinExistence type="predicted"/>
<protein>
    <submittedName>
        <fullName evidence="3">Permease-like cell division protein FtsX</fullName>
    </submittedName>
</protein>
<reference evidence="4" key="1">
    <citation type="journal article" date="2019" name="Int. J. Syst. Evol. Microbiol.">
        <title>The Global Catalogue of Microorganisms (GCM) 10K type strain sequencing project: providing services to taxonomists for standard genome sequencing and annotation.</title>
        <authorList>
            <consortium name="The Broad Institute Genomics Platform"/>
            <consortium name="The Broad Institute Genome Sequencing Center for Infectious Disease"/>
            <person name="Wu L."/>
            <person name="Ma J."/>
        </authorList>
    </citation>
    <scope>NUCLEOTIDE SEQUENCE [LARGE SCALE GENOMIC DNA]</scope>
    <source>
        <strain evidence="4">CGMCC 4.7152</strain>
    </source>
</reference>
<keyword evidence="4" id="KW-1185">Reference proteome</keyword>
<dbReference type="Proteomes" id="UP001595912">
    <property type="component" value="Unassembled WGS sequence"/>
</dbReference>
<dbReference type="InterPro" id="IPR040690">
    <property type="entry name" value="FtsX_ECD"/>
</dbReference>
<feature type="domain" description="FtsX extracellular" evidence="2">
    <location>
        <begin position="139"/>
        <end position="229"/>
    </location>
</feature>